<evidence type="ECO:0000313" key="4">
    <source>
        <dbReference type="Proteomes" id="UP000182692"/>
    </source>
</evidence>
<dbReference type="SUPFAM" id="SSF111369">
    <property type="entry name" value="HlyD-like secretion proteins"/>
    <property type="match status" value="1"/>
</dbReference>
<gene>
    <name evidence="3" type="ORF">SAMN03084138_01014</name>
</gene>
<dbReference type="Pfam" id="PF25876">
    <property type="entry name" value="HH_MFP_RND"/>
    <property type="match status" value="1"/>
</dbReference>
<dbReference type="RefSeq" id="WP_017015632.1">
    <property type="nucleotide sequence ID" value="NZ_FOWR01000006.1"/>
</dbReference>
<protein>
    <submittedName>
        <fullName evidence="3">RND family efflux transporter, MFP subunit</fullName>
    </submittedName>
</protein>
<accession>A0A1I5LPP4</accession>
<dbReference type="NCBIfam" id="TIGR01730">
    <property type="entry name" value="RND_mfp"/>
    <property type="match status" value="1"/>
</dbReference>
<dbReference type="PANTHER" id="PTHR30469">
    <property type="entry name" value="MULTIDRUG RESISTANCE PROTEIN MDTA"/>
    <property type="match status" value="1"/>
</dbReference>
<feature type="domain" description="Multidrug resistance protein MdtA-like alpha-helical hairpin" evidence="2">
    <location>
        <begin position="96"/>
        <end position="151"/>
    </location>
</feature>
<dbReference type="PROSITE" id="PS51257">
    <property type="entry name" value="PROKAR_LIPOPROTEIN"/>
    <property type="match status" value="1"/>
</dbReference>
<name>A0A1I5LPP4_9GAMM</name>
<dbReference type="AlphaFoldDB" id="A0A1I5LPP4"/>
<dbReference type="GO" id="GO:0015562">
    <property type="term" value="F:efflux transmembrane transporter activity"/>
    <property type="evidence" value="ECO:0007669"/>
    <property type="project" value="TreeGrafter"/>
</dbReference>
<dbReference type="GO" id="GO:1990281">
    <property type="term" value="C:efflux pump complex"/>
    <property type="evidence" value="ECO:0007669"/>
    <property type="project" value="TreeGrafter"/>
</dbReference>
<comment type="similarity">
    <text evidence="1">Belongs to the membrane fusion protein (MFP) (TC 8.A.1) family.</text>
</comment>
<sequence length="344" mass="37280">MQRTLTIAFISLSLIACSEEPPVPEPKARPAKMMTVSIGDGDINRTFSGTVEADDQAVLAFRVSGEITSMPALAGIDVVAGDVLAELDKDEYGLLLAKAKASYRLSKVQYDRAVKLKKTNVISEQDFDSAKSSLSEAKAGLDLAQSNFDYTTLKAPYSGTISLRVKERNEFVGAMEPVMHIQTKDVINVSFQLPERLFQFFNSESELHSHQPLISFDTYPGNSFPATLKEVDTEADTTTASYRITVTLPRPDNVNVLPGMAAQVTATLPGASQNIIPDTAIENDGDSTLVWRVGEDGKVSKVSVSLENNKLVGGLESGDTIVINGINSLDEGMVVYPWIKERGL</sequence>
<dbReference type="PANTHER" id="PTHR30469:SF20">
    <property type="entry name" value="EFFLUX RND TRANSPORTER PERIPLASMIC ADAPTOR SUBUNIT"/>
    <property type="match status" value="1"/>
</dbReference>
<dbReference type="STRING" id="1121869.SAMN03084138_01014"/>
<proteinExistence type="inferred from homology"/>
<dbReference type="Proteomes" id="UP000182692">
    <property type="component" value="Unassembled WGS sequence"/>
</dbReference>
<evidence type="ECO:0000259" key="2">
    <source>
        <dbReference type="Pfam" id="PF25876"/>
    </source>
</evidence>
<dbReference type="Gene3D" id="2.40.420.20">
    <property type="match status" value="1"/>
</dbReference>
<evidence type="ECO:0000256" key="1">
    <source>
        <dbReference type="ARBA" id="ARBA00009477"/>
    </source>
</evidence>
<reference evidence="3 4" key="1">
    <citation type="submission" date="2016-10" db="EMBL/GenBank/DDBJ databases">
        <authorList>
            <person name="de Groot N.N."/>
        </authorList>
    </citation>
    <scope>NUCLEOTIDE SEQUENCE [LARGE SCALE GENOMIC DNA]</scope>
    <source>
        <strain evidence="3 4">DSM 15893</strain>
    </source>
</reference>
<organism evidence="3 4">
    <name type="scientific">Enterovibrio norvegicus DSM 15893</name>
    <dbReference type="NCBI Taxonomy" id="1121869"/>
    <lineage>
        <taxon>Bacteria</taxon>
        <taxon>Pseudomonadati</taxon>
        <taxon>Pseudomonadota</taxon>
        <taxon>Gammaproteobacteria</taxon>
        <taxon>Vibrionales</taxon>
        <taxon>Vibrionaceae</taxon>
        <taxon>Enterovibrio</taxon>
    </lineage>
</organism>
<dbReference type="InterPro" id="IPR058624">
    <property type="entry name" value="MdtA-like_HH"/>
</dbReference>
<dbReference type="Gene3D" id="1.10.287.470">
    <property type="entry name" value="Helix hairpin bin"/>
    <property type="match status" value="1"/>
</dbReference>
<dbReference type="Gene3D" id="2.40.30.170">
    <property type="match status" value="1"/>
</dbReference>
<dbReference type="GeneID" id="35872336"/>
<dbReference type="OrthoDB" id="1185083at2"/>
<dbReference type="EMBL" id="FOWR01000006">
    <property type="protein sequence ID" value="SFO99344.1"/>
    <property type="molecule type" value="Genomic_DNA"/>
</dbReference>
<evidence type="ECO:0000313" key="3">
    <source>
        <dbReference type="EMBL" id="SFO99344.1"/>
    </source>
</evidence>
<dbReference type="InterPro" id="IPR006143">
    <property type="entry name" value="RND_pump_MFP"/>
</dbReference>
<dbReference type="Gene3D" id="2.40.50.100">
    <property type="match status" value="1"/>
</dbReference>